<feature type="transmembrane region" description="Helical" evidence="1">
    <location>
        <begin position="170"/>
        <end position="195"/>
    </location>
</feature>
<feature type="transmembrane region" description="Helical" evidence="1">
    <location>
        <begin position="302"/>
        <end position="324"/>
    </location>
</feature>
<reference evidence="2" key="1">
    <citation type="submission" date="2021-02" db="EMBL/GenBank/DDBJ databases">
        <title>Genome sequence Cadophora malorum strain M34.</title>
        <authorList>
            <person name="Stefanovic E."/>
            <person name="Vu D."/>
            <person name="Scully C."/>
            <person name="Dijksterhuis J."/>
            <person name="Roader J."/>
            <person name="Houbraken J."/>
        </authorList>
    </citation>
    <scope>NUCLEOTIDE SEQUENCE</scope>
    <source>
        <strain evidence="2">M34</strain>
    </source>
</reference>
<evidence type="ECO:0000313" key="3">
    <source>
        <dbReference type="Proteomes" id="UP000664132"/>
    </source>
</evidence>
<protein>
    <recommendedName>
        <fullName evidence="4">Low temperature requirement A</fullName>
    </recommendedName>
</protein>
<dbReference type="PANTHER" id="PTHR42101:SF1">
    <property type="entry name" value="LOW TEMPERATURE REQUIREMENT A"/>
    <property type="match status" value="1"/>
</dbReference>
<gene>
    <name evidence="2" type="ORF">IFR04_010563</name>
</gene>
<dbReference type="Pfam" id="PF06772">
    <property type="entry name" value="LtrA"/>
    <property type="match status" value="1"/>
</dbReference>
<keyword evidence="1" id="KW-0472">Membrane</keyword>
<organism evidence="2 3">
    <name type="scientific">Cadophora malorum</name>
    <dbReference type="NCBI Taxonomy" id="108018"/>
    <lineage>
        <taxon>Eukaryota</taxon>
        <taxon>Fungi</taxon>
        <taxon>Dikarya</taxon>
        <taxon>Ascomycota</taxon>
        <taxon>Pezizomycotina</taxon>
        <taxon>Leotiomycetes</taxon>
        <taxon>Helotiales</taxon>
        <taxon>Ploettnerulaceae</taxon>
        <taxon>Cadophora</taxon>
    </lineage>
</organism>
<sequence length="618" mass="69193">MFEFSITNTDDGLEDTGLSPKDFAEHKIDLLPWIVSPFKDSTGDDLTLDLRQQSNNLELFFDLFFIANLSTFTSTHSIVDKNTLVAYIGLFAILWFTWFQITLHDVRFSIDSVYERVCKVIQFVIFVGFAFVGSEFNPGGKEHNNTVCHVLTLLECLRNSMLMATRIKNFRVLCILLFMSRFLFAIQYGIALYFIKTKTKALTLPISLTITSLVLIAGSFYSMVPAFSESSGNGLGIYYVWYIILAIEFALIIGLSTIWRQLSFKKTHLMERMGLLTLMVIGEGAIGVTKTIAKVMGKTGGLTVEGCTLAICIILIMVFLWMFYFDNHPHHHYGTIRQQFWAGLHFPLHIGIVGVVEGSQQIALTRQIFRMFGEVEDQIHQICVIQHLDGTALANALTTVVKSMKLEEKLESKDQAQIVLTEVLAIANQTGICSEANTTNLAALQKFPNDFNEIMIDILGAIFQSTGIKLPSGVDPSELARSTFLTVYIYYWASILITMLSFAALFWLTKHKEQRAVLFENVAIGARVATALIAAIFGALAASQTGLYYYIKSPGILPTVASLFFLVVCADRVGRQICVRRLLQEGNRDAEGSGIKMETLRGGSHREGYLRTQSVEYR</sequence>
<keyword evidence="3" id="KW-1185">Reference proteome</keyword>
<dbReference type="Proteomes" id="UP000664132">
    <property type="component" value="Unassembled WGS sequence"/>
</dbReference>
<comment type="caution">
    <text evidence="2">The sequence shown here is derived from an EMBL/GenBank/DDBJ whole genome shotgun (WGS) entry which is preliminary data.</text>
</comment>
<evidence type="ECO:0000313" key="2">
    <source>
        <dbReference type="EMBL" id="KAG4416282.1"/>
    </source>
</evidence>
<feature type="transmembrane region" description="Helical" evidence="1">
    <location>
        <begin position="202"/>
        <end position="224"/>
    </location>
</feature>
<keyword evidence="1" id="KW-0812">Transmembrane</keyword>
<proteinExistence type="predicted"/>
<dbReference type="OrthoDB" id="3177213at2759"/>
<evidence type="ECO:0008006" key="4">
    <source>
        <dbReference type="Google" id="ProtNLM"/>
    </source>
</evidence>
<dbReference type="EMBL" id="JAFJYH010000191">
    <property type="protein sequence ID" value="KAG4416282.1"/>
    <property type="molecule type" value="Genomic_DNA"/>
</dbReference>
<keyword evidence="1" id="KW-1133">Transmembrane helix</keyword>
<feature type="transmembrane region" description="Helical" evidence="1">
    <location>
        <begin position="236"/>
        <end position="259"/>
    </location>
</feature>
<evidence type="ECO:0000256" key="1">
    <source>
        <dbReference type="SAM" id="Phobius"/>
    </source>
</evidence>
<feature type="transmembrane region" description="Helical" evidence="1">
    <location>
        <begin position="84"/>
        <end position="101"/>
    </location>
</feature>
<feature type="transmembrane region" description="Helical" evidence="1">
    <location>
        <begin position="556"/>
        <end position="574"/>
    </location>
</feature>
<dbReference type="InterPro" id="IPR010640">
    <property type="entry name" value="Low_temperature_requirement_A"/>
</dbReference>
<feature type="transmembrane region" description="Helical" evidence="1">
    <location>
        <begin position="113"/>
        <end position="132"/>
    </location>
</feature>
<name>A0A8H7TBW6_9HELO</name>
<accession>A0A8H7TBW6</accession>
<dbReference type="PANTHER" id="PTHR42101">
    <property type="entry name" value="CHROMOSOME 16, WHOLE GENOME SHOTGUN SEQUENCE"/>
    <property type="match status" value="1"/>
</dbReference>
<feature type="transmembrane region" description="Helical" evidence="1">
    <location>
        <begin position="489"/>
        <end position="508"/>
    </location>
</feature>
<dbReference type="AlphaFoldDB" id="A0A8H7TBW6"/>